<comment type="caution">
    <text evidence="1">The sequence shown here is derived from an EMBL/GenBank/DDBJ whole genome shotgun (WGS) entry which is preliminary data.</text>
</comment>
<gene>
    <name evidence="1" type="ORF">PVAP13_9NG763477</name>
</gene>
<reference evidence="1" key="1">
    <citation type="submission" date="2020-05" db="EMBL/GenBank/DDBJ databases">
        <title>WGS assembly of Panicum virgatum.</title>
        <authorList>
            <person name="Lovell J.T."/>
            <person name="Jenkins J."/>
            <person name="Shu S."/>
            <person name="Juenger T.E."/>
            <person name="Schmutz J."/>
        </authorList>
    </citation>
    <scope>NUCLEOTIDE SEQUENCE</scope>
    <source>
        <strain evidence="1">AP13</strain>
    </source>
</reference>
<dbReference type="AlphaFoldDB" id="A0A8T0N1E7"/>
<accession>A0A8T0N1E7</accession>
<evidence type="ECO:0000313" key="2">
    <source>
        <dbReference type="Proteomes" id="UP000823388"/>
    </source>
</evidence>
<protein>
    <submittedName>
        <fullName evidence="1">Uncharacterized protein</fullName>
    </submittedName>
</protein>
<evidence type="ECO:0000313" key="1">
    <source>
        <dbReference type="EMBL" id="KAG2543621.1"/>
    </source>
</evidence>
<keyword evidence="2" id="KW-1185">Reference proteome</keyword>
<dbReference type="EMBL" id="CM029054">
    <property type="protein sequence ID" value="KAG2543621.1"/>
    <property type="molecule type" value="Genomic_DNA"/>
</dbReference>
<proteinExistence type="predicted"/>
<sequence length="225" mass="24811">MFVNIKMLGLVRTSQTRVPQRQGYLSTIASPPILSCLPLVHISLPPYLPSPWRIGWQRLSRRAAGRAGAALLQRARRHAEATRQWRCSSELPGGRRARRRCEVGGAPRAAPTSLLLLAALSVAPLYTRLPNLIELMAPPPAPTAKRRRSRGVMGRLNSFSSIFPSATTNGMFHGRNPRWRRAKETAEATGRWCTRPTGSERSGGAGTMVLQLLIRDVEAEIHVAI</sequence>
<dbReference type="Proteomes" id="UP000823388">
    <property type="component" value="Chromosome 9N"/>
</dbReference>
<organism evidence="1 2">
    <name type="scientific">Panicum virgatum</name>
    <name type="common">Blackwell switchgrass</name>
    <dbReference type="NCBI Taxonomy" id="38727"/>
    <lineage>
        <taxon>Eukaryota</taxon>
        <taxon>Viridiplantae</taxon>
        <taxon>Streptophyta</taxon>
        <taxon>Embryophyta</taxon>
        <taxon>Tracheophyta</taxon>
        <taxon>Spermatophyta</taxon>
        <taxon>Magnoliopsida</taxon>
        <taxon>Liliopsida</taxon>
        <taxon>Poales</taxon>
        <taxon>Poaceae</taxon>
        <taxon>PACMAD clade</taxon>
        <taxon>Panicoideae</taxon>
        <taxon>Panicodae</taxon>
        <taxon>Paniceae</taxon>
        <taxon>Panicinae</taxon>
        <taxon>Panicum</taxon>
        <taxon>Panicum sect. Hiantes</taxon>
    </lineage>
</organism>
<name>A0A8T0N1E7_PANVG</name>